<dbReference type="STRING" id="573061.Clocel_2423"/>
<dbReference type="PANTHER" id="PTHR30619:SF1">
    <property type="entry name" value="RECOMBINATION PROTEIN 2"/>
    <property type="match status" value="1"/>
</dbReference>
<dbReference type="HOGENOM" id="CLU_052638_0_0_9"/>
<dbReference type="RefSeq" id="WP_013291758.1">
    <property type="nucleotide sequence ID" value="NC_014393.1"/>
</dbReference>
<dbReference type="Gene3D" id="3.60.15.10">
    <property type="entry name" value="Ribonuclease Z/Hydroxyacylglutathione hydrolase-like"/>
    <property type="match status" value="1"/>
</dbReference>
<dbReference type="AlphaFoldDB" id="D9SQ00"/>
<dbReference type="InterPro" id="IPR052159">
    <property type="entry name" value="Competence_DNA_uptake"/>
</dbReference>
<dbReference type="InterPro" id="IPR001279">
    <property type="entry name" value="Metallo-B-lactamas"/>
</dbReference>
<reference evidence="2 3" key="1">
    <citation type="submission" date="2010-08" db="EMBL/GenBank/DDBJ databases">
        <title>Complete sequence of Clostridium cellulovorans 743B.</title>
        <authorList>
            <consortium name="US DOE Joint Genome Institute"/>
            <person name="Lucas S."/>
            <person name="Copeland A."/>
            <person name="Lapidus A."/>
            <person name="Cheng J.-F."/>
            <person name="Bruce D."/>
            <person name="Goodwin L."/>
            <person name="Pitluck S."/>
            <person name="Chertkov O."/>
            <person name="Detter J.C."/>
            <person name="Han C."/>
            <person name="Tapia R."/>
            <person name="Land M."/>
            <person name="Hauser L."/>
            <person name="Chang Y.-J."/>
            <person name="Jeffries C."/>
            <person name="Kyrpides N."/>
            <person name="Ivanova N."/>
            <person name="Mikhailova N."/>
            <person name="Hemme C.L."/>
            <person name="Woyke T."/>
        </authorList>
    </citation>
    <scope>NUCLEOTIDE SEQUENCE [LARGE SCALE GENOMIC DNA]</scope>
    <source>
        <strain evidence="3">ATCC 35296 / DSM 3052 / OCM 3 / 743B</strain>
    </source>
</reference>
<keyword evidence="3" id="KW-1185">Reference proteome</keyword>
<evidence type="ECO:0000313" key="3">
    <source>
        <dbReference type="Proteomes" id="UP000002730"/>
    </source>
</evidence>
<dbReference type="KEGG" id="ccb:Clocel_2423"/>
<organism evidence="2 3">
    <name type="scientific">Clostridium cellulovorans (strain ATCC 35296 / DSM 3052 / OCM 3 / 743B)</name>
    <dbReference type="NCBI Taxonomy" id="573061"/>
    <lineage>
        <taxon>Bacteria</taxon>
        <taxon>Bacillati</taxon>
        <taxon>Bacillota</taxon>
        <taxon>Clostridia</taxon>
        <taxon>Eubacteriales</taxon>
        <taxon>Clostridiaceae</taxon>
        <taxon>Clostridium</taxon>
    </lineage>
</organism>
<dbReference type="GO" id="GO:0016787">
    <property type="term" value="F:hydrolase activity"/>
    <property type="evidence" value="ECO:0007669"/>
    <property type="project" value="UniProtKB-KW"/>
</dbReference>
<dbReference type="Pfam" id="PF00753">
    <property type="entry name" value="Lactamase_B"/>
    <property type="match status" value="1"/>
</dbReference>
<name>D9SQ00_CLOC7</name>
<dbReference type="PANTHER" id="PTHR30619">
    <property type="entry name" value="DNA INTERNALIZATION/COMPETENCE PROTEIN COMEC/REC2"/>
    <property type="match status" value="1"/>
</dbReference>
<dbReference type="EMBL" id="CP002160">
    <property type="protein sequence ID" value="ADL52136.1"/>
    <property type="molecule type" value="Genomic_DNA"/>
</dbReference>
<accession>D9SQ00</accession>
<keyword evidence="2" id="KW-0378">Hydrolase</keyword>
<sequence>MKIFIQVKVFPASNGECILIKFIGKRVTNILIDCGYVSTYKIIKEELHKLKENNEKLDLVVLTHIDNDHINGARCIFADYINDRICEISEVWYNDYFSIYDIENNNNSIEECEEEFKILQTIIKQKYPNDPNQNEENFVGYKTANILVDYLQNEKIYKKLNKSFTNGVFIENKHEIKSKRINDEVELIILGPKKEILQQLVYEWRSYLKKKGFNKEIVKSKEIAKAFELFYVNKVEKMNIQTVKEKQCSVATKLEELLEFNECDTGLENRSSISFILKFYDKSMLFLGDSSPIDYDEVLEKIGQDMKDEKLKFDLVKVSHHGSKYNISKKFFDIVTSDRYIISTNGYGHHHPDFESIYKIICMQKENKLIKFNYKQKRLMNFVEKNKLDETNNFKIEYENESLKGKKIMEIDITDEVIESKGERNE</sequence>
<gene>
    <name evidence="2" type="ordered locus">Clocel_2423</name>
</gene>
<proteinExistence type="predicted"/>
<dbReference type="eggNOG" id="COG2333">
    <property type="taxonomic scope" value="Bacteria"/>
</dbReference>
<protein>
    <submittedName>
        <fullName evidence="2">Zn-dependent hydrolase</fullName>
    </submittedName>
</protein>
<evidence type="ECO:0000259" key="1">
    <source>
        <dbReference type="Pfam" id="PF00753"/>
    </source>
</evidence>
<evidence type="ECO:0000313" key="2">
    <source>
        <dbReference type="EMBL" id="ADL52136.1"/>
    </source>
</evidence>
<dbReference type="SUPFAM" id="SSF56281">
    <property type="entry name" value="Metallo-hydrolase/oxidoreductase"/>
    <property type="match status" value="1"/>
</dbReference>
<dbReference type="OrthoDB" id="9783680at2"/>
<feature type="domain" description="Metallo-beta-lactamase" evidence="1">
    <location>
        <begin position="28"/>
        <end position="74"/>
    </location>
</feature>
<dbReference type="Proteomes" id="UP000002730">
    <property type="component" value="Chromosome"/>
</dbReference>
<dbReference type="InterPro" id="IPR036866">
    <property type="entry name" value="RibonucZ/Hydroxyglut_hydro"/>
</dbReference>